<feature type="compositionally biased region" description="Low complexity" evidence="1">
    <location>
        <begin position="193"/>
        <end position="243"/>
    </location>
</feature>
<evidence type="ECO:0000256" key="1">
    <source>
        <dbReference type="SAM" id="MobiDB-lite"/>
    </source>
</evidence>
<proteinExistence type="predicted"/>
<dbReference type="AlphaFoldDB" id="A0A8K0UY56"/>
<dbReference type="Pfam" id="PF06881">
    <property type="entry name" value="Elongin_A"/>
    <property type="match status" value="1"/>
</dbReference>
<gene>
    <name evidence="2" type="ORF">BXZ70DRAFT_915428</name>
</gene>
<dbReference type="GO" id="GO:0006368">
    <property type="term" value="P:transcription elongation by RNA polymerase II"/>
    <property type="evidence" value="ECO:0007669"/>
    <property type="project" value="InterPro"/>
</dbReference>
<dbReference type="InterPro" id="IPR010684">
    <property type="entry name" value="RNA_pol_II_trans_fac_SIII_A"/>
</dbReference>
<dbReference type="PANTHER" id="PTHR15141">
    <property type="entry name" value="TRANSCRIPTION ELONGATION FACTOR B POLYPEPTIDE 3"/>
    <property type="match status" value="1"/>
</dbReference>
<name>A0A8K0UY56_9AGAR</name>
<evidence type="ECO:0000313" key="3">
    <source>
        <dbReference type="Proteomes" id="UP000813824"/>
    </source>
</evidence>
<dbReference type="EMBL" id="JAEVFJ010000002">
    <property type="protein sequence ID" value="KAH8106872.1"/>
    <property type="molecule type" value="Genomic_DNA"/>
</dbReference>
<feature type="region of interest" description="Disordered" evidence="1">
    <location>
        <begin position="193"/>
        <end position="321"/>
    </location>
</feature>
<reference evidence="2" key="1">
    <citation type="journal article" date="2021" name="New Phytol.">
        <title>Evolutionary innovations through gain and loss of genes in the ectomycorrhizal Boletales.</title>
        <authorList>
            <person name="Wu G."/>
            <person name="Miyauchi S."/>
            <person name="Morin E."/>
            <person name="Kuo A."/>
            <person name="Drula E."/>
            <person name="Varga T."/>
            <person name="Kohler A."/>
            <person name="Feng B."/>
            <person name="Cao Y."/>
            <person name="Lipzen A."/>
            <person name="Daum C."/>
            <person name="Hundley H."/>
            <person name="Pangilinan J."/>
            <person name="Johnson J."/>
            <person name="Barry K."/>
            <person name="LaButti K."/>
            <person name="Ng V."/>
            <person name="Ahrendt S."/>
            <person name="Min B."/>
            <person name="Choi I.G."/>
            <person name="Park H."/>
            <person name="Plett J.M."/>
            <person name="Magnuson J."/>
            <person name="Spatafora J.W."/>
            <person name="Nagy L.G."/>
            <person name="Henrissat B."/>
            <person name="Grigoriev I.V."/>
            <person name="Yang Z.L."/>
            <person name="Xu J."/>
            <person name="Martin F.M."/>
        </authorList>
    </citation>
    <scope>NUCLEOTIDE SEQUENCE</scope>
    <source>
        <strain evidence="2">KKN 215</strain>
    </source>
</reference>
<feature type="compositionally biased region" description="Polar residues" evidence="1">
    <location>
        <begin position="244"/>
        <end position="261"/>
    </location>
</feature>
<protein>
    <submittedName>
        <fullName evidence="2">RNA polymerase II transcription factor SIII subunit A-domain-containing protein</fullName>
    </submittedName>
</protein>
<organism evidence="2 3">
    <name type="scientific">Cristinia sonorae</name>
    <dbReference type="NCBI Taxonomy" id="1940300"/>
    <lineage>
        <taxon>Eukaryota</taxon>
        <taxon>Fungi</taxon>
        <taxon>Dikarya</taxon>
        <taxon>Basidiomycota</taxon>
        <taxon>Agaricomycotina</taxon>
        <taxon>Agaricomycetes</taxon>
        <taxon>Agaricomycetidae</taxon>
        <taxon>Agaricales</taxon>
        <taxon>Pleurotineae</taxon>
        <taxon>Stephanosporaceae</taxon>
        <taxon>Cristinia</taxon>
    </lineage>
</organism>
<dbReference type="Gene3D" id="6.10.250.3180">
    <property type="match status" value="1"/>
</dbReference>
<dbReference type="InterPro" id="IPR051870">
    <property type="entry name" value="Elongin-A_domain"/>
</dbReference>
<dbReference type="OrthoDB" id="21513at2759"/>
<comment type="caution">
    <text evidence="2">The sequence shown here is derived from an EMBL/GenBank/DDBJ whole genome shotgun (WGS) entry which is preliminary data.</text>
</comment>
<keyword evidence="3" id="KW-1185">Reference proteome</keyword>
<sequence length="321" mass="36156">MEAYPDFCPPHEPETKARCMPSLVQLCQRAIALNVDRLDSIEGVRLELVKPMLERCTAETLLRLEQASPELLEITDEIWKSLCFKSYPLAAQSLCMKQDPESWRESFFVIREREAKRFEDVGQRLRMQREEAEQRKKEGQVRFTDRLPPVKRRGWIPAPPKTLIQKTRSDAAKLQKGIYGQRRMIPMPANSYLRSLPNPSPSLPSRATSTAAATSGSRVTVTAVSVRRNSSTTPNPPLNTATAISQTHHPVVTHSQGSPNTKRQRTTFDSDAFAIAQSSPNERPIPLKPPLPKKDPKASLFMPKHRTFSQLPTAPGVRSRS</sequence>
<evidence type="ECO:0000313" key="2">
    <source>
        <dbReference type="EMBL" id="KAH8106872.1"/>
    </source>
</evidence>
<dbReference type="Proteomes" id="UP000813824">
    <property type="component" value="Unassembled WGS sequence"/>
</dbReference>
<accession>A0A8K0UY56</accession>
<dbReference type="GO" id="GO:0070449">
    <property type="term" value="C:elongin complex"/>
    <property type="evidence" value="ECO:0007669"/>
    <property type="project" value="InterPro"/>
</dbReference>
<dbReference type="PANTHER" id="PTHR15141:SF76">
    <property type="entry name" value="TRANSCRIPTION ELONGATION FACTOR B POLYPEPTIDE 3"/>
    <property type="match status" value="1"/>
</dbReference>